<dbReference type="GO" id="GO:0016783">
    <property type="term" value="F:sulfurtransferase activity"/>
    <property type="evidence" value="ECO:0007669"/>
    <property type="project" value="TreeGrafter"/>
</dbReference>
<evidence type="ECO:0000256" key="2">
    <source>
        <dbReference type="ARBA" id="ARBA00022694"/>
    </source>
</evidence>
<organism evidence="4">
    <name type="scientific">Eremomyces bilateralis CBS 781.70</name>
    <dbReference type="NCBI Taxonomy" id="1392243"/>
    <lineage>
        <taxon>Eukaryota</taxon>
        <taxon>Fungi</taxon>
        <taxon>Dikarya</taxon>
        <taxon>Ascomycota</taxon>
        <taxon>Pezizomycotina</taxon>
        <taxon>Dothideomycetes</taxon>
        <taxon>Dothideomycetes incertae sedis</taxon>
        <taxon>Eremomycetales</taxon>
        <taxon>Eremomycetaceae</taxon>
        <taxon>Eremomyces</taxon>
    </lineage>
</organism>
<dbReference type="GO" id="GO:0002143">
    <property type="term" value="P:tRNA wobble position uridine thiolation"/>
    <property type="evidence" value="ECO:0007669"/>
    <property type="project" value="TreeGrafter"/>
</dbReference>
<dbReference type="GO" id="GO:0000049">
    <property type="term" value="F:tRNA binding"/>
    <property type="evidence" value="ECO:0007669"/>
    <property type="project" value="InterPro"/>
</dbReference>
<dbReference type="PANTHER" id="PTHR20882:SF14">
    <property type="entry name" value="CYTOPLASMIC TRNA 2-THIOLATION PROTEIN 2"/>
    <property type="match status" value="1"/>
</dbReference>
<evidence type="ECO:0000256" key="3">
    <source>
        <dbReference type="HAMAP-Rule" id="MF_03054"/>
    </source>
</evidence>
<comment type="pathway">
    <text evidence="3">tRNA modification; 5-methoxycarbonylmethyl-2-thiouridine-tRNA biosynthesis.</text>
</comment>
<reference evidence="6" key="3">
    <citation type="submission" date="2025-04" db="UniProtKB">
        <authorList>
            <consortium name="RefSeq"/>
        </authorList>
    </citation>
    <scope>IDENTIFICATION</scope>
    <source>
        <strain evidence="6">CBS 781.70</strain>
    </source>
</reference>
<reference evidence="4 6" key="1">
    <citation type="submission" date="2020-01" db="EMBL/GenBank/DDBJ databases">
        <authorList>
            <consortium name="DOE Joint Genome Institute"/>
            <person name="Haridas S."/>
            <person name="Albert R."/>
            <person name="Binder M."/>
            <person name="Bloem J."/>
            <person name="Labutti K."/>
            <person name="Salamov A."/>
            <person name="Andreopoulos B."/>
            <person name="Baker S.E."/>
            <person name="Barry K."/>
            <person name="Bills G."/>
            <person name="Bluhm B.H."/>
            <person name="Cannon C."/>
            <person name="Castanera R."/>
            <person name="Culley D.E."/>
            <person name="Daum C."/>
            <person name="Ezra D."/>
            <person name="Gonzalez J.B."/>
            <person name="Henrissat B."/>
            <person name="Kuo A."/>
            <person name="Liang C."/>
            <person name="Lipzen A."/>
            <person name="Lutzoni F."/>
            <person name="Magnuson J."/>
            <person name="Mondo S."/>
            <person name="Nolan M."/>
            <person name="Ohm R."/>
            <person name="Pangilinan J."/>
            <person name="Park H.-J."/>
            <person name="Ramirez L."/>
            <person name="Alfaro M."/>
            <person name="Sun H."/>
            <person name="Tritt A."/>
            <person name="Yoshinaga Y."/>
            <person name="Zwiers L.-H."/>
            <person name="Turgeon B.G."/>
            <person name="Goodwin S.B."/>
            <person name="Spatafora J.W."/>
            <person name="Crous P.W."/>
            <person name="Grigoriev I.V."/>
        </authorList>
    </citation>
    <scope>NUCLEOTIDE SEQUENCE</scope>
    <source>
        <strain evidence="4 6">CBS 781.70</strain>
    </source>
</reference>
<dbReference type="Gene3D" id="3.40.50.620">
    <property type="entry name" value="HUPs"/>
    <property type="match status" value="1"/>
</dbReference>
<dbReference type="HAMAP" id="MF_03054">
    <property type="entry name" value="CTU2"/>
    <property type="match status" value="1"/>
</dbReference>
<evidence type="ECO:0000256" key="1">
    <source>
        <dbReference type="ARBA" id="ARBA00022490"/>
    </source>
</evidence>
<proteinExistence type="inferred from homology"/>
<dbReference type="InterPro" id="IPR014729">
    <property type="entry name" value="Rossmann-like_a/b/a_fold"/>
</dbReference>
<evidence type="ECO:0000313" key="6">
    <source>
        <dbReference type="RefSeq" id="XP_033537061.1"/>
    </source>
</evidence>
<dbReference type="Pfam" id="PF10288">
    <property type="entry name" value="CTU2"/>
    <property type="match status" value="1"/>
</dbReference>
<dbReference type="AlphaFoldDB" id="A0A6G1GC06"/>
<dbReference type="GO" id="GO:0016779">
    <property type="term" value="F:nucleotidyltransferase activity"/>
    <property type="evidence" value="ECO:0007669"/>
    <property type="project" value="UniProtKB-UniRule"/>
</dbReference>
<dbReference type="SUPFAM" id="SSF52402">
    <property type="entry name" value="Adenine nucleotide alpha hydrolases-like"/>
    <property type="match status" value="1"/>
</dbReference>
<keyword evidence="1 3" id="KW-0963">Cytoplasm</keyword>
<comment type="similarity">
    <text evidence="3">Belongs to the CTU2/NCS2 family.</text>
</comment>
<dbReference type="RefSeq" id="XP_033537061.1">
    <property type="nucleotide sequence ID" value="XM_033674211.1"/>
</dbReference>
<dbReference type="InterPro" id="IPR019407">
    <property type="entry name" value="CTU2"/>
</dbReference>
<dbReference type="Proteomes" id="UP000504638">
    <property type="component" value="Unplaced"/>
</dbReference>
<keyword evidence="2 3" id="KW-0819">tRNA processing</keyword>
<dbReference type="GO" id="GO:0005829">
    <property type="term" value="C:cytosol"/>
    <property type="evidence" value="ECO:0007669"/>
    <property type="project" value="TreeGrafter"/>
</dbReference>
<keyword evidence="5" id="KW-1185">Reference proteome</keyword>
<reference evidence="6" key="2">
    <citation type="submission" date="2020-04" db="EMBL/GenBank/DDBJ databases">
        <authorList>
            <consortium name="NCBI Genome Project"/>
        </authorList>
    </citation>
    <scope>NUCLEOTIDE SEQUENCE</scope>
    <source>
        <strain evidence="6">CBS 781.70</strain>
    </source>
</reference>
<comment type="function">
    <text evidence="3">Plays a central role in 2-thiolation of mcm(5)S(2)U at tRNA wobble positions of tRNA(Lys), tRNA(Glu) and tRNA(Gln). May act by forming a heterodimer with NCS6 that ligates sulfur from thiocarboxylated URM1 onto the uridine of tRNAs at wobble position. Prior mcm(5) tRNA modification by the elongator complex is required for 2-thiolation. May also be involved in protein urmylation.</text>
</comment>
<comment type="subcellular location">
    <subcellularLocation>
        <location evidence="3">Cytoplasm</location>
    </subcellularLocation>
</comment>
<dbReference type="UniPathway" id="UPA00988"/>
<evidence type="ECO:0000313" key="4">
    <source>
        <dbReference type="EMBL" id="KAF1815430.1"/>
    </source>
</evidence>
<dbReference type="EMBL" id="ML975151">
    <property type="protein sequence ID" value="KAF1815430.1"/>
    <property type="molecule type" value="Genomic_DNA"/>
</dbReference>
<dbReference type="OrthoDB" id="25129at2759"/>
<sequence length="382" mass="42197">MEGAPAVRQTATGQNEANRVCVRCKEAESVTTIRSEPLCKECFKKYIHTKVVKRMETFRVRNVPSDGQRRLLLPLSLGISSLTLLHVLHLHLARQKNRTGQTGFDLIVLWIDLSHSGTQSRDPLLDAAKRMFPQHTFISSSITDVWTSVLSSLYSQDTQLGHDGNLPSLPEFLSSLPSATSRADVSEHFKKRLVVNIAKHNNCEAVLWGHTATRLAEQTLAETAKGRGFSLSGQISDGDSALGIPFYYPLRDLFRKELVAHAELVEGQLCVFLGPNDKKQAVSTRDSSIDALMTSYIDSVERGYPSIVANVVRTAGEKLTKRPPQSSNVCAICLLPYHDDLEPTGQSNGNTSQFQLCYGCRQSVPQGCLTGLFEKPSISDKR</sequence>
<gene>
    <name evidence="3" type="primary">NCS2</name>
    <name evidence="3" type="synonym">CTU2</name>
    <name evidence="4 6" type="ORF">P152DRAFT_185301</name>
</gene>
<evidence type="ECO:0000313" key="5">
    <source>
        <dbReference type="Proteomes" id="UP000504638"/>
    </source>
</evidence>
<accession>A0A6G1GC06</accession>
<name>A0A6G1GC06_9PEZI</name>
<protein>
    <recommendedName>
        <fullName evidence="3">Cytoplasmic tRNA 2-thiolation protein 2</fullName>
    </recommendedName>
</protein>
<dbReference type="GO" id="GO:0032447">
    <property type="term" value="P:protein urmylation"/>
    <property type="evidence" value="ECO:0007669"/>
    <property type="project" value="UniProtKB-UniRule"/>
</dbReference>
<dbReference type="PANTHER" id="PTHR20882">
    <property type="entry name" value="CYTOPLASMIC TRNA 2-THIOLATION PROTEIN 2"/>
    <property type="match status" value="1"/>
</dbReference>